<dbReference type="Gene3D" id="1.20.120.550">
    <property type="entry name" value="Membrane associated eicosanoid/glutathione metabolism-like domain"/>
    <property type="match status" value="1"/>
</dbReference>
<dbReference type="SUPFAM" id="SSF161084">
    <property type="entry name" value="MAPEG domain-like"/>
    <property type="match status" value="1"/>
</dbReference>
<comment type="subcellular location">
    <subcellularLocation>
        <location evidence="1">Membrane</location>
    </subcellularLocation>
</comment>
<evidence type="ECO:0000313" key="6">
    <source>
        <dbReference type="EMBL" id="RMY18248.1"/>
    </source>
</evidence>
<dbReference type="GO" id="GO:0016020">
    <property type="term" value="C:membrane"/>
    <property type="evidence" value="ECO:0007669"/>
    <property type="project" value="UniProtKB-SubCell"/>
</dbReference>
<keyword evidence="3 5" id="KW-1133">Transmembrane helix</keyword>
<accession>A0A3M6ZSL1</accession>
<evidence type="ECO:0000313" key="7">
    <source>
        <dbReference type="Proteomes" id="UP000276864"/>
    </source>
</evidence>
<evidence type="ECO:0000256" key="2">
    <source>
        <dbReference type="ARBA" id="ARBA00022692"/>
    </source>
</evidence>
<evidence type="ECO:0000256" key="4">
    <source>
        <dbReference type="ARBA" id="ARBA00023136"/>
    </source>
</evidence>
<dbReference type="PANTHER" id="PTHR35371:SF1">
    <property type="entry name" value="BLR7753 PROTEIN"/>
    <property type="match status" value="1"/>
</dbReference>
<dbReference type="Pfam" id="PF01124">
    <property type="entry name" value="MAPEG"/>
    <property type="match status" value="1"/>
</dbReference>
<dbReference type="PANTHER" id="PTHR35371">
    <property type="entry name" value="INNER MEMBRANE PROTEIN"/>
    <property type="match status" value="1"/>
</dbReference>
<proteinExistence type="predicted"/>
<keyword evidence="2 5" id="KW-0812">Transmembrane</keyword>
<keyword evidence="4 5" id="KW-0472">Membrane</keyword>
<evidence type="ECO:0000256" key="5">
    <source>
        <dbReference type="SAM" id="Phobius"/>
    </source>
</evidence>
<feature type="transmembrane region" description="Helical" evidence="5">
    <location>
        <begin position="100"/>
        <end position="117"/>
    </location>
</feature>
<dbReference type="InterPro" id="IPR001129">
    <property type="entry name" value="Membr-assoc_MAPEG"/>
</dbReference>
<reference evidence="6 7" key="1">
    <citation type="journal article" date="2018" name="BMC Genomics">
        <title>Genomic evidence for intraspecific hybridization in a clonal and extremely halotolerant yeast.</title>
        <authorList>
            <person name="Gostincar C."/>
            <person name="Stajich J.E."/>
            <person name="Zupancic J."/>
            <person name="Zalar P."/>
            <person name="Gunde-Cimerman N."/>
        </authorList>
    </citation>
    <scope>NUCLEOTIDE SEQUENCE [LARGE SCALE GENOMIC DNA]</scope>
    <source>
        <strain evidence="6 7">EXF-6651</strain>
    </source>
</reference>
<feature type="transmembrane region" description="Helical" evidence="5">
    <location>
        <begin position="6"/>
        <end position="23"/>
    </location>
</feature>
<dbReference type="Proteomes" id="UP000276864">
    <property type="component" value="Unassembled WGS sequence"/>
</dbReference>
<dbReference type="InterPro" id="IPR023352">
    <property type="entry name" value="MAPEG-like_dom_sf"/>
</dbReference>
<feature type="transmembrane region" description="Helical" evidence="5">
    <location>
        <begin position="129"/>
        <end position="149"/>
    </location>
</feature>
<evidence type="ECO:0008006" key="8">
    <source>
        <dbReference type="Google" id="ProtNLM"/>
    </source>
</evidence>
<organism evidence="6 7">
    <name type="scientific">Hortaea werneckii</name>
    <name type="common">Black yeast</name>
    <name type="synonym">Cladosporium werneckii</name>
    <dbReference type="NCBI Taxonomy" id="91943"/>
    <lineage>
        <taxon>Eukaryota</taxon>
        <taxon>Fungi</taxon>
        <taxon>Dikarya</taxon>
        <taxon>Ascomycota</taxon>
        <taxon>Pezizomycotina</taxon>
        <taxon>Dothideomycetes</taxon>
        <taxon>Dothideomycetidae</taxon>
        <taxon>Mycosphaerellales</taxon>
        <taxon>Teratosphaeriaceae</taxon>
        <taxon>Hortaea</taxon>
    </lineage>
</organism>
<sequence length="203" mass="22219">MSTASITLPVLSIPLYYILAIYPHGHASVIASKGNPKQLDNRNPKSSTMVDSLRKRLSARELAAYERAESCHRNHLENMPLFVAAVLVGLLAEQRAGEGAIGLSAFCTGWMVIRILYTTNYIVTETQQWSYVRSLLYFAGTGWAFLAFYRAATDRESGFAPQGASYEAPLPPSIDMSKPKAIVNSSCVSKKTGNGKQADEPKL</sequence>
<evidence type="ECO:0000256" key="3">
    <source>
        <dbReference type="ARBA" id="ARBA00022989"/>
    </source>
</evidence>
<name>A0A3M6ZSL1_HORWE</name>
<dbReference type="EMBL" id="QWIM01002092">
    <property type="protein sequence ID" value="RMY18248.1"/>
    <property type="molecule type" value="Genomic_DNA"/>
</dbReference>
<evidence type="ECO:0000256" key="1">
    <source>
        <dbReference type="ARBA" id="ARBA00004370"/>
    </source>
</evidence>
<dbReference type="AlphaFoldDB" id="A0A3M6ZSL1"/>
<protein>
    <recommendedName>
        <fullName evidence="8">MAPEG family protein</fullName>
    </recommendedName>
</protein>
<comment type="caution">
    <text evidence="6">The sequence shown here is derived from an EMBL/GenBank/DDBJ whole genome shotgun (WGS) entry which is preliminary data.</text>
</comment>
<gene>
    <name evidence="6" type="ORF">D0866_13231</name>
</gene>